<keyword evidence="1" id="KW-0812">Transmembrane</keyword>
<dbReference type="STRING" id="933852.A0A0C2X6W8"/>
<evidence type="ECO:0000256" key="2">
    <source>
        <dbReference type="SAM" id="SignalP"/>
    </source>
</evidence>
<feature type="transmembrane region" description="Helical" evidence="1">
    <location>
        <begin position="113"/>
        <end position="134"/>
    </location>
</feature>
<keyword evidence="1" id="KW-1133">Transmembrane helix</keyword>
<feature type="transmembrane region" description="Helical" evidence="1">
    <location>
        <begin position="84"/>
        <end position="101"/>
    </location>
</feature>
<dbReference type="SUPFAM" id="SSF48317">
    <property type="entry name" value="Acid phosphatase/Vanadium-dependent haloperoxidase"/>
    <property type="match status" value="1"/>
</dbReference>
<name>A0A0C2X6W8_SERVB</name>
<dbReference type="EMBL" id="KN824277">
    <property type="protein sequence ID" value="KIM33843.1"/>
    <property type="molecule type" value="Genomic_DNA"/>
</dbReference>
<feature type="chain" id="PRO_5012610404" evidence="2">
    <location>
        <begin position="16"/>
        <end position="370"/>
    </location>
</feature>
<dbReference type="AlphaFoldDB" id="A0A0C2X6W8"/>
<organism evidence="3 4">
    <name type="scientific">Serendipita vermifera MAFF 305830</name>
    <dbReference type="NCBI Taxonomy" id="933852"/>
    <lineage>
        <taxon>Eukaryota</taxon>
        <taxon>Fungi</taxon>
        <taxon>Dikarya</taxon>
        <taxon>Basidiomycota</taxon>
        <taxon>Agaricomycotina</taxon>
        <taxon>Agaricomycetes</taxon>
        <taxon>Sebacinales</taxon>
        <taxon>Serendipitaceae</taxon>
        <taxon>Serendipita</taxon>
    </lineage>
</organism>
<protein>
    <submittedName>
        <fullName evidence="3">Uncharacterized protein</fullName>
    </submittedName>
</protein>
<feature type="transmembrane region" description="Helical" evidence="1">
    <location>
        <begin position="54"/>
        <end position="72"/>
    </location>
</feature>
<feature type="signal peptide" evidence="2">
    <location>
        <begin position="1"/>
        <end position="15"/>
    </location>
</feature>
<proteinExistence type="predicted"/>
<evidence type="ECO:0000256" key="1">
    <source>
        <dbReference type="SAM" id="Phobius"/>
    </source>
</evidence>
<reference evidence="3 4" key="1">
    <citation type="submission" date="2014-04" db="EMBL/GenBank/DDBJ databases">
        <authorList>
            <consortium name="DOE Joint Genome Institute"/>
            <person name="Kuo A."/>
            <person name="Zuccaro A."/>
            <person name="Kohler A."/>
            <person name="Nagy L.G."/>
            <person name="Floudas D."/>
            <person name="Copeland A."/>
            <person name="Barry K.W."/>
            <person name="Cichocki N."/>
            <person name="Veneault-Fourrey C."/>
            <person name="LaButti K."/>
            <person name="Lindquist E.A."/>
            <person name="Lipzen A."/>
            <person name="Lundell T."/>
            <person name="Morin E."/>
            <person name="Murat C."/>
            <person name="Sun H."/>
            <person name="Tunlid A."/>
            <person name="Henrissat B."/>
            <person name="Grigoriev I.V."/>
            <person name="Hibbett D.S."/>
            <person name="Martin F."/>
            <person name="Nordberg H.P."/>
            <person name="Cantor M.N."/>
            <person name="Hua S.X."/>
        </authorList>
    </citation>
    <scope>NUCLEOTIDE SEQUENCE [LARGE SCALE GENOMIC DNA]</scope>
    <source>
        <strain evidence="3 4">MAFF 305830</strain>
    </source>
</reference>
<evidence type="ECO:0000313" key="4">
    <source>
        <dbReference type="Proteomes" id="UP000054097"/>
    </source>
</evidence>
<keyword evidence="2" id="KW-0732">Signal</keyword>
<feature type="transmembrane region" description="Helical" evidence="1">
    <location>
        <begin position="25"/>
        <end position="47"/>
    </location>
</feature>
<feature type="transmembrane region" description="Helical" evidence="1">
    <location>
        <begin position="162"/>
        <end position="182"/>
    </location>
</feature>
<dbReference type="InterPro" id="IPR036938">
    <property type="entry name" value="PAP2/HPO_sf"/>
</dbReference>
<gene>
    <name evidence="3" type="ORF">M408DRAFT_325426</name>
</gene>
<keyword evidence="4" id="KW-1185">Reference proteome</keyword>
<accession>A0A0C2X6W8</accession>
<sequence>MSFVVYLYLLLQAEASNTHSMFATPLAYYSAVAVLVWYGGSIVLGRLYCGMHSFVDCIAGSLLGTSIGLIQGKYGPQFEEYVAGANWTLPVGAALLCLLLTNQHPQPVDDCPCFEDAIASLALLTGTVIARWHAAKYGMDVPSGFYTSRTPGWENITMRDTLVWWLFAVVKMVTGVSAIFAWRLIIKQIMHTVLPPLFRWASWIVGNIGWQLPARRWYTPATEYESVPADGLHPIPSSMNLTAELSQSAGFGVFDDEVEENNARTTGRLPHAHLYPHTERNVKWRGATDGHGAVGLKRVVVQEYVDSKGEKLDSFDEDANGDEAEEETGIKHYDADVLTKVIVYSGIGVIATYLTPVTFEILGMGVQPVV</sequence>
<reference evidence="4" key="2">
    <citation type="submission" date="2015-01" db="EMBL/GenBank/DDBJ databases">
        <title>Evolutionary Origins and Diversification of the Mycorrhizal Mutualists.</title>
        <authorList>
            <consortium name="DOE Joint Genome Institute"/>
            <consortium name="Mycorrhizal Genomics Consortium"/>
            <person name="Kohler A."/>
            <person name="Kuo A."/>
            <person name="Nagy L.G."/>
            <person name="Floudas D."/>
            <person name="Copeland A."/>
            <person name="Barry K.W."/>
            <person name="Cichocki N."/>
            <person name="Veneault-Fourrey C."/>
            <person name="LaButti K."/>
            <person name="Lindquist E.A."/>
            <person name="Lipzen A."/>
            <person name="Lundell T."/>
            <person name="Morin E."/>
            <person name="Murat C."/>
            <person name="Riley R."/>
            <person name="Ohm R."/>
            <person name="Sun H."/>
            <person name="Tunlid A."/>
            <person name="Henrissat B."/>
            <person name="Grigoriev I.V."/>
            <person name="Hibbett D.S."/>
            <person name="Martin F."/>
        </authorList>
    </citation>
    <scope>NUCLEOTIDE SEQUENCE [LARGE SCALE GENOMIC DNA]</scope>
    <source>
        <strain evidence="4">MAFF 305830</strain>
    </source>
</reference>
<dbReference type="Gene3D" id="1.20.144.10">
    <property type="entry name" value="Phosphatidic acid phosphatase type 2/haloperoxidase"/>
    <property type="match status" value="1"/>
</dbReference>
<dbReference type="Proteomes" id="UP000054097">
    <property type="component" value="Unassembled WGS sequence"/>
</dbReference>
<evidence type="ECO:0000313" key="3">
    <source>
        <dbReference type="EMBL" id="KIM33843.1"/>
    </source>
</evidence>
<keyword evidence="1" id="KW-0472">Membrane</keyword>
<dbReference type="HOGENOM" id="CLU_019266_1_0_1"/>
<dbReference type="OrthoDB" id="301434at2759"/>